<gene>
    <name evidence="1" type="ORF">FOY91_08810</name>
</gene>
<protein>
    <submittedName>
        <fullName evidence="1">DUF3800 domain-containing protein</fullName>
    </submittedName>
</protein>
<dbReference type="InterPro" id="IPR024524">
    <property type="entry name" value="DUF3800"/>
</dbReference>
<organism evidence="1 2">
    <name type="scientific">Alterirhizorhabdus solaris</name>
    <dbReference type="NCBI Taxonomy" id="2529389"/>
    <lineage>
        <taxon>Bacteria</taxon>
        <taxon>Pseudomonadati</taxon>
        <taxon>Pseudomonadota</taxon>
        <taxon>Alphaproteobacteria</taxon>
        <taxon>Sphingomonadales</taxon>
        <taxon>Rhizorhabdaceae</taxon>
        <taxon>Alterirhizorhabdus</taxon>
    </lineage>
</organism>
<dbReference type="Pfam" id="PF12686">
    <property type="entry name" value="DUF3800"/>
    <property type="match status" value="1"/>
</dbReference>
<dbReference type="RefSeq" id="WP_145150188.1">
    <property type="nucleotide sequence ID" value="NZ_VNIM01000028.1"/>
</dbReference>
<dbReference type="AlphaFoldDB" id="A0A558R5Z5"/>
<dbReference type="EMBL" id="VNIM01000028">
    <property type="protein sequence ID" value="TVV74742.1"/>
    <property type="molecule type" value="Genomic_DNA"/>
</dbReference>
<dbReference type="OrthoDB" id="7528126at2"/>
<keyword evidence="2" id="KW-1185">Reference proteome</keyword>
<accession>A0A558R5Z5</accession>
<comment type="caution">
    <text evidence="1">The sequence shown here is derived from an EMBL/GenBank/DDBJ whole genome shotgun (WGS) entry which is preliminary data.</text>
</comment>
<evidence type="ECO:0000313" key="1">
    <source>
        <dbReference type="EMBL" id="TVV74742.1"/>
    </source>
</evidence>
<reference evidence="1 2" key="1">
    <citation type="submission" date="2019-07" db="EMBL/GenBank/DDBJ databases">
        <title>Sphingomonas solaris sp. nov., isolated from a solar panel from Boston, Massachusetts.</title>
        <authorList>
            <person name="Tanner K."/>
            <person name="Pascual J."/>
            <person name="Mancuso C."/>
            <person name="Pereto J."/>
            <person name="Khalil A."/>
            <person name="Vilanova C."/>
        </authorList>
    </citation>
    <scope>NUCLEOTIDE SEQUENCE [LARGE SCALE GENOMIC DNA]</scope>
    <source>
        <strain evidence="1 2">R4DWN</strain>
    </source>
</reference>
<evidence type="ECO:0000313" key="2">
    <source>
        <dbReference type="Proteomes" id="UP000318681"/>
    </source>
</evidence>
<proteinExistence type="predicted"/>
<sequence>MFAYVDETGNTGARLLDNDQPLFITAALMTRSDFDTRFGAHVRELARRFDDDELHASKLGVGRLEEIAPDLLAILRRAGPSFFTSIVEKRYVLGTKAFHTLLDPAENRTVPTQVFLMRPVRMTMAFKFAWLLDEEIAQLFWDALMEVNANRAREKLIQFCGRVLERVERLPDARSREVIGEGLAWAMANPEAIDIFSEDKVARQGHLPNTVGFGNLLAGVETQSNEWGRPVEVIRHDRQSEFAASLAFWHDFYANAGAAFINMPLGERAMLRRVFGSRLEITSARDSAGIQVIDVILWLLSRSLRGQDLPAGCQSILDYARRRGRQNVFTAEAIHADVAAEVERMEADEPDSETMARASQLYQIGEGNRRKAVADYAAAKGSRA</sequence>
<dbReference type="Proteomes" id="UP000318681">
    <property type="component" value="Unassembled WGS sequence"/>
</dbReference>
<name>A0A558R5Z5_9SPHN</name>